<dbReference type="RefSeq" id="WP_142709237.1">
    <property type="nucleotide sequence ID" value="NZ_VIRS01000042.1"/>
</dbReference>
<evidence type="ECO:0000313" key="2">
    <source>
        <dbReference type="Proteomes" id="UP000317982"/>
    </source>
</evidence>
<dbReference type="OrthoDB" id="3217500at2"/>
<comment type="caution">
    <text evidence="1">The sequence shown here is derived from an EMBL/GenBank/DDBJ whole genome shotgun (WGS) entry which is preliminary data.</text>
</comment>
<evidence type="ECO:0000313" key="1">
    <source>
        <dbReference type="EMBL" id="TQS40393.1"/>
    </source>
</evidence>
<reference evidence="1 2" key="1">
    <citation type="submission" date="2019-07" db="EMBL/GenBank/DDBJ databases">
        <title>Cryptosporangium phraense sp. nov., isolated from plant litter.</title>
        <authorList>
            <person name="Suriyachadkun C."/>
        </authorList>
    </citation>
    <scope>NUCLEOTIDE SEQUENCE [LARGE SCALE GENOMIC DNA]</scope>
    <source>
        <strain evidence="1 2">A-T 5661</strain>
    </source>
</reference>
<proteinExistence type="predicted"/>
<sequence>MGAGAPRIALARGQTVTDTLNRLPALESGLGLRPVVLGVEADPVRADHILIRGPHAESIPWRGSPARSIAEPIGLGIYEDAGPVRVTLLRKHGLIGGVVGSGRSGVLNVVLAALTRCRDVVLWGIYLKGGM</sequence>
<protein>
    <recommendedName>
        <fullName evidence="3">FtsK domain-containing protein</fullName>
    </recommendedName>
</protein>
<name>A0A545AGE9_9ACTN</name>
<dbReference type="EMBL" id="VIRS01000042">
    <property type="protein sequence ID" value="TQS40393.1"/>
    <property type="molecule type" value="Genomic_DNA"/>
</dbReference>
<dbReference type="InterPro" id="IPR027417">
    <property type="entry name" value="P-loop_NTPase"/>
</dbReference>
<accession>A0A545AGE9</accession>
<organism evidence="1 2">
    <name type="scientific">Cryptosporangium phraense</name>
    <dbReference type="NCBI Taxonomy" id="2593070"/>
    <lineage>
        <taxon>Bacteria</taxon>
        <taxon>Bacillati</taxon>
        <taxon>Actinomycetota</taxon>
        <taxon>Actinomycetes</taxon>
        <taxon>Cryptosporangiales</taxon>
        <taxon>Cryptosporangiaceae</taxon>
        <taxon>Cryptosporangium</taxon>
    </lineage>
</organism>
<dbReference type="Gene3D" id="3.40.50.300">
    <property type="entry name" value="P-loop containing nucleotide triphosphate hydrolases"/>
    <property type="match status" value="1"/>
</dbReference>
<evidence type="ECO:0008006" key="3">
    <source>
        <dbReference type="Google" id="ProtNLM"/>
    </source>
</evidence>
<dbReference type="AlphaFoldDB" id="A0A545AGE9"/>
<dbReference type="InParanoid" id="A0A545AGE9"/>
<gene>
    <name evidence="1" type="ORF">FL583_35265</name>
</gene>
<keyword evidence="2" id="KW-1185">Reference proteome</keyword>
<dbReference type="Proteomes" id="UP000317982">
    <property type="component" value="Unassembled WGS sequence"/>
</dbReference>